<feature type="region of interest" description="Disordered" evidence="6">
    <location>
        <begin position="368"/>
        <end position="396"/>
    </location>
</feature>
<evidence type="ECO:0000256" key="6">
    <source>
        <dbReference type="SAM" id="MobiDB-lite"/>
    </source>
</evidence>
<feature type="domain" description="C3H1-type" evidence="7">
    <location>
        <begin position="120"/>
        <end position="148"/>
    </location>
</feature>
<dbReference type="STRING" id="2282107.A0A286UCZ9"/>
<feature type="region of interest" description="Disordered" evidence="6">
    <location>
        <begin position="480"/>
        <end position="507"/>
    </location>
</feature>
<feature type="zinc finger region" description="C3H1-type" evidence="5">
    <location>
        <begin position="120"/>
        <end position="148"/>
    </location>
</feature>
<sequence length="576" mass="64308">MVIQLKNHRKRFTKPCYYYQTDNCPFSQDQCGFLHVKVADGEKSVPCPKDLLRTKPCAYFKGEGDGKGNTCINGEWCRFRHIVEPKTASNGVGSSLEDIGSDVMTDVREGRRADPKKHPQYRTRPCRKYLQPGGCPFGPNCSFLHPKPLSPQVSIDTSPNGFPTSMLTSTRRPTTLELPKQSDSSTKYTPPPMRRKISRRVSLASITTHSSDNTASTSGSPITPSKDDVIDDKSIKIWNQTSPTTPHDPFGGFASMVASNLALFTRDVPFPLPLLSSVSLYTVAPDQVYNTPVEAGIQRTEKPKSKAEADGNWRKRDTPHQSKTPMYSSVFRQQQCKFFAERGSCNKGDNCNFMHICMSPVQLSVSQVESKKSQTRKRRSKVPVKNSDIGDLAPKSPDFHPMNFRIVSGNVMMSNQFNNAPIIVDKAVPAQDRSRSSGVPNQPTELEGSDITRYTSLGRPELGRLVEQREIVIKKVSDISPERERARAPLSEPRKNRSPPTLVLQPDPHYDGAYTRIFVDEGDDREFSSTERDRVFDANLLTCPWRLSPKAKSSPSSPVCPQIELPNNLQFSAELP</sequence>
<feature type="domain" description="C3H1-type" evidence="7">
    <location>
        <begin position="51"/>
        <end position="84"/>
    </location>
</feature>
<feature type="compositionally biased region" description="Polar residues" evidence="6">
    <location>
        <begin position="158"/>
        <end position="173"/>
    </location>
</feature>
<organism evidence="8 9">
    <name type="scientific">Pyrrhoderma noxium</name>
    <dbReference type="NCBI Taxonomy" id="2282107"/>
    <lineage>
        <taxon>Eukaryota</taxon>
        <taxon>Fungi</taxon>
        <taxon>Dikarya</taxon>
        <taxon>Basidiomycota</taxon>
        <taxon>Agaricomycotina</taxon>
        <taxon>Agaricomycetes</taxon>
        <taxon>Hymenochaetales</taxon>
        <taxon>Hymenochaetaceae</taxon>
        <taxon>Pyrrhoderma</taxon>
    </lineage>
</organism>
<keyword evidence="2" id="KW-0677">Repeat</keyword>
<feature type="region of interest" description="Disordered" evidence="6">
    <location>
        <begin position="546"/>
        <end position="576"/>
    </location>
</feature>
<dbReference type="Pfam" id="PF14608">
    <property type="entry name" value="zf-CCCH_2"/>
    <property type="match status" value="1"/>
</dbReference>
<proteinExistence type="predicted"/>
<dbReference type="GO" id="GO:0003729">
    <property type="term" value="F:mRNA binding"/>
    <property type="evidence" value="ECO:0007669"/>
    <property type="project" value="InterPro"/>
</dbReference>
<feature type="zinc finger region" description="C3H1-type" evidence="5">
    <location>
        <begin position="51"/>
        <end position="84"/>
    </location>
</feature>
<feature type="compositionally biased region" description="Basic and acidic residues" evidence="6">
    <location>
        <begin position="480"/>
        <end position="495"/>
    </location>
</feature>
<evidence type="ECO:0000256" key="4">
    <source>
        <dbReference type="ARBA" id="ARBA00022833"/>
    </source>
</evidence>
<comment type="caution">
    <text evidence="8">The sequence shown here is derived from an EMBL/GenBank/DDBJ whole genome shotgun (WGS) entry which is preliminary data.</text>
</comment>
<feature type="compositionally biased region" description="Basic and acidic residues" evidence="6">
    <location>
        <begin position="299"/>
        <end position="320"/>
    </location>
</feature>
<dbReference type="SMART" id="SM00356">
    <property type="entry name" value="ZnF_C3H1"/>
    <property type="match status" value="4"/>
</dbReference>
<feature type="compositionally biased region" description="Basic residues" evidence="6">
    <location>
        <begin position="373"/>
        <end position="382"/>
    </location>
</feature>
<dbReference type="GO" id="GO:0008270">
    <property type="term" value="F:zinc ion binding"/>
    <property type="evidence" value="ECO:0007669"/>
    <property type="project" value="UniProtKB-KW"/>
</dbReference>
<reference evidence="8 9" key="1">
    <citation type="journal article" date="2017" name="Mol. Ecol.">
        <title>Comparative and population genomic landscape of Phellinus noxius: A hypervariable fungus causing root rot in trees.</title>
        <authorList>
            <person name="Chung C.L."/>
            <person name="Lee T.J."/>
            <person name="Akiba M."/>
            <person name="Lee H.H."/>
            <person name="Kuo T.H."/>
            <person name="Liu D."/>
            <person name="Ke H.M."/>
            <person name="Yokoi T."/>
            <person name="Roa M.B."/>
            <person name="Lu M.J."/>
            <person name="Chang Y.Y."/>
            <person name="Ann P.J."/>
            <person name="Tsai J.N."/>
            <person name="Chen C.Y."/>
            <person name="Tzean S.S."/>
            <person name="Ota Y."/>
            <person name="Hattori T."/>
            <person name="Sahashi N."/>
            <person name="Liou R.F."/>
            <person name="Kikuchi T."/>
            <person name="Tsai I.J."/>
        </authorList>
    </citation>
    <scope>NUCLEOTIDE SEQUENCE [LARGE SCALE GENOMIC DNA]</scope>
    <source>
        <strain evidence="8 9">FFPRI411160</strain>
    </source>
</reference>
<feature type="region of interest" description="Disordered" evidence="6">
    <location>
        <begin position="296"/>
        <end position="325"/>
    </location>
</feature>
<accession>A0A286UCZ9</accession>
<feature type="region of interest" description="Disordered" evidence="6">
    <location>
        <begin position="429"/>
        <end position="453"/>
    </location>
</feature>
<dbReference type="InterPro" id="IPR000571">
    <property type="entry name" value="Znf_CCCH"/>
</dbReference>
<evidence type="ECO:0000256" key="3">
    <source>
        <dbReference type="ARBA" id="ARBA00022771"/>
    </source>
</evidence>
<dbReference type="PANTHER" id="PTHR12547">
    <property type="entry name" value="CCCH ZINC FINGER/TIS11-RELATED"/>
    <property type="match status" value="1"/>
</dbReference>
<evidence type="ECO:0000256" key="1">
    <source>
        <dbReference type="ARBA" id="ARBA00022723"/>
    </source>
</evidence>
<evidence type="ECO:0000313" key="8">
    <source>
        <dbReference type="EMBL" id="PAV17408.1"/>
    </source>
</evidence>
<feature type="compositionally biased region" description="Low complexity" evidence="6">
    <location>
        <begin position="548"/>
        <end position="557"/>
    </location>
</feature>
<feature type="domain" description="C3H1-type" evidence="7">
    <location>
        <begin position="331"/>
        <end position="358"/>
    </location>
</feature>
<dbReference type="AlphaFoldDB" id="A0A286UCZ9"/>
<evidence type="ECO:0000259" key="7">
    <source>
        <dbReference type="PROSITE" id="PS50103"/>
    </source>
</evidence>
<evidence type="ECO:0000313" key="9">
    <source>
        <dbReference type="Proteomes" id="UP000217199"/>
    </source>
</evidence>
<keyword evidence="9" id="KW-1185">Reference proteome</keyword>
<dbReference type="PROSITE" id="PS50103">
    <property type="entry name" value="ZF_C3H1"/>
    <property type="match status" value="4"/>
</dbReference>
<keyword evidence="4 5" id="KW-0862">Zinc</keyword>
<keyword evidence="1 5" id="KW-0479">Metal-binding</keyword>
<feature type="region of interest" description="Disordered" evidence="6">
    <location>
        <begin position="158"/>
        <end position="228"/>
    </location>
</feature>
<dbReference type="Pfam" id="PF18345">
    <property type="entry name" value="zf_CCCH_4"/>
    <property type="match status" value="1"/>
</dbReference>
<protein>
    <recommendedName>
        <fullName evidence="7">C3H1-type domain-containing protein</fullName>
    </recommendedName>
</protein>
<dbReference type="InterPro" id="IPR045877">
    <property type="entry name" value="ZFP36-like"/>
</dbReference>
<dbReference type="Proteomes" id="UP000217199">
    <property type="component" value="Unassembled WGS sequence"/>
</dbReference>
<feature type="zinc finger region" description="C3H1-type" evidence="5">
    <location>
        <begin position="331"/>
        <end position="358"/>
    </location>
</feature>
<dbReference type="SUPFAM" id="SSF90229">
    <property type="entry name" value="CCCH zinc finger"/>
    <property type="match status" value="2"/>
</dbReference>
<feature type="domain" description="C3H1-type" evidence="7">
    <location>
        <begin position="10"/>
        <end position="38"/>
    </location>
</feature>
<dbReference type="OrthoDB" id="411372at2759"/>
<dbReference type="Gene3D" id="4.10.1000.10">
    <property type="entry name" value="Zinc finger, CCCH-type"/>
    <property type="match status" value="3"/>
</dbReference>
<dbReference type="InterPro" id="IPR036855">
    <property type="entry name" value="Znf_CCCH_sf"/>
</dbReference>
<dbReference type="PANTHER" id="PTHR12547:SF18">
    <property type="entry name" value="PROTEIN TIS11"/>
    <property type="match status" value="1"/>
</dbReference>
<keyword evidence="3 5" id="KW-0863">Zinc-finger</keyword>
<dbReference type="Pfam" id="PF00642">
    <property type="entry name" value="zf-CCCH"/>
    <property type="match status" value="1"/>
</dbReference>
<feature type="zinc finger region" description="C3H1-type" evidence="5">
    <location>
        <begin position="10"/>
        <end position="38"/>
    </location>
</feature>
<dbReference type="EMBL" id="NBII01000007">
    <property type="protein sequence ID" value="PAV17408.1"/>
    <property type="molecule type" value="Genomic_DNA"/>
</dbReference>
<name>A0A286UCZ9_9AGAM</name>
<evidence type="ECO:0000256" key="5">
    <source>
        <dbReference type="PROSITE-ProRule" id="PRU00723"/>
    </source>
</evidence>
<feature type="compositionally biased region" description="Polar residues" evidence="6">
    <location>
        <begin position="565"/>
        <end position="576"/>
    </location>
</feature>
<feature type="compositionally biased region" description="Polar residues" evidence="6">
    <location>
        <begin position="204"/>
        <end position="223"/>
    </location>
</feature>
<dbReference type="InParanoid" id="A0A286UCZ9"/>
<evidence type="ECO:0000256" key="2">
    <source>
        <dbReference type="ARBA" id="ARBA00022737"/>
    </source>
</evidence>
<gene>
    <name evidence="8" type="ORF">PNOK_0747200</name>
</gene>